<feature type="chain" id="PRO_5019083997" evidence="1">
    <location>
        <begin position="27"/>
        <end position="137"/>
    </location>
</feature>
<gene>
    <name evidence="3" type="ORF">D4Q52_22380</name>
</gene>
<dbReference type="Pfam" id="PF03724">
    <property type="entry name" value="META"/>
    <property type="match status" value="1"/>
</dbReference>
<dbReference type="Proteomes" id="UP000285523">
    <property type="component" value="Unassembled WGS sequence"/>
</dbReference>
<evidence type="ECO:0000313" key="4">
    <source>
        <dbReference type="Proteomes" id="UP000285523"/>
    </source>
</evidence>
<evidence type="ECO:0000256" key="1">
    <source>
        <dbReference type="SAM" id="SignalP"/>
    </source>
</evidence>
<dbReference type="InterPro" id="IPR038670">
    <property type="entry name" value="HslJ-like_sf"/>
</dbReference>
<name>A0A418UYW3_RHOPL</name>
<reference evidence="3 4" key="1">
    <citation type="submission" date="2018-09" db="EMBL/GenBank/DDBJ databases">
        <title>Draft genome sequence of Rhodopseudomonas palustris 2.1.18.</title>
        <authorList>
            <person name="Robertson S.L."/>
            <person name="Meyer T.E."/>
            <person name="Kyndt J.A."/>
        </authorList>
    </citation>
    <scope>NUCLEOTIDE SEQUENCE [LARGE SCALE GENOMIC DNA]</scope>
    <source>
        <strain evidence="3 4">2.1.18</strain>
    </source>
</reference>
<keyword evidence="1" id="KW-0732">Signal</keyword>
<feature type="signal peptide" evidence="1">
    <location>
        <begin position="1"/>
        <end position="26"/>
    </location>
</feature>
<dbReference type="Gene3D" id="2.40.128.270">
    <property type="match status" value="1"/>
</dbReference>
<feature type="domain" description="DUF306" evidence="2">
    <location>
        <begin position="48"/>
        <end position="132"/>
    </location>
</feature>
<proteinExistence type="predicted"/>
<evidence type="ECO:0000259" key="2">
    <source>
        <dbReference type="Pfam" id="PF03724"/>
    </source>
</evidence>
<dbReference type="InterPro" id="IPR005184">
    <property type="entry name" value="DUF306_Meta_HslJ"/>
</dbReference>
<sequence length="137" mass="14359">MRPTSLPISAALAASLLTVFASVAPAQPASEFPFELEMTLDAPPKPGSKRIPSIEIDDKGQARLELWCKGGSGQFSVAGNTVIFVPGTIDARACPPDRAQADDALVAALSAATTWARQGDTVTFSGGETLRFRLNTN</sequence>
<dbReference type="RefSeq" id="WP_119858786.1">
    <property type="nucleotide sequence ID" value="NZ_QYYD01000029.1"/>
</dbReference>
<comment type="caution">
    <text evidence="3">The sequence shown here is derived from an EMBL/GenBank/DDBJ whole genome shotgun (WGS) entry which is preliminary data.</text>
</comment>
<organism evidence="3 4">
    <name type="scientific">Rhodopseudomonas palustris</name>
    <dbReference type="NCBI Taxonomy" id="1076"/>
    <lineage>
        <taxon>Bacteria</taxon>
        <taxon>Pseudomonadati</taxon>
        <taxon>Pseudomonadota</taxon>
        <taxon>Alphaproteobacteria</taxon>
        <taxon>Hyphomicrobiales</taxon>
        <taxon>Nitrobacteraceae</taxon>
        <taxon>Rhodopseudomonas</taxon>
    </lineage>
</organism>
<dbReference type="EMBL" id="QYYD01000029">
    <property type="protein sequence ID" value="RJF68449.1"/>
    <property type="molecule type" value="Genomic_DNA"/>
</dbReference>
<evidence type="ECO:0000313" key="3">
    <source>
        <dbReference type="EMBL" id="RJF68449.1"/>
    </source>
</evidence>
<protein>
    <submittedName>
        <fullName evidence="3">META domain-containing protein</fullName>
    </submittedName>
</protein>
<dbReference type="OrthoDB" id="8139154at2"/>
<accession>A0A418UYW3</accession>
<dbReference type="AlphaFoldDB" id="A0A418UYW3"/>